<dbReference type="GO" id="GO:0009986">
    <property type="term" value="C:cell surface"/>
    <property type="evidence" value="ECO:0007669"/>
    <property type="project" value="UniProtKB-SubCell"/>
</dbReference>
<evidence type="ECO:0000256" key="2">
    <source>
        <dbReference type="ARBA" id="ARBA00023287"/>
    </source>
</evidence>
<protein>
    <submittedName>
        <fullName evidence="4">Prepilin-type N-terminal cleavage/methylation domain-containing protein</fullName>
    </submittedName>
</protein>
<keyword evidence="3" id="KW-0472">Membrane</keyword>
<gene>
    <name evidence="4" type="ORF">SAMN05216352_1019</name>
</gene>
<keyword evidence="3" id="KW-0812">Transmembrane</keyword>
<dbReference type="NCBIfam" id="TIGR02532">
    <property type="entry name" value="IV_pilin_GFxxxE"/>
    <property type="match status" value="1"/>
</dbReference>
<dbReference type="Pfam" id="PF07963">
    <property type="entry name" value="N_methyl"/>
    <property type="match status" value="1"/>
</dbReference>
<evidence type="ECO:0000313" key="5">
    <source>
        <dbReference type="Proteomes" id="UP000199017"/>
    </source>
</evidence>
<proteinExistence type="predicted"/>
<name>A0A1G8BNB8_9BACI</name>
<dbReference type="OrthoDB" id="2361316at2"/>
<dbReference type="InterPro" id="IPR016977">
    <property type="entry name" value="ComGF"/>
</dbReference>
<organism evidence="4 5">
    <name type="scientific">Alteribacillus bidgolensis</name>
    <dbReference type="NCBI Taxonomy" id="930129"/>
    <lineage>
        <taxon>Bacteria</taxon>
        <taxon>Bacillati</taxon>
        <taxon>Bacillota</taxon>
        <taxon>Bacilli</taxon>
        <taxon>Bacillales</taxon>
        <taxon>Bacillaceae</taxon>
        <taxon>Alteribacillus</taxon>
    </lineage>
</organism>
<dbReference type="EMBL" id="FNDU01000001">
    <property type="protein sequence ID" value="SDH34060.1"/>
    <property type="molecule type" value="Genomic_DNA"/>
</dbReference>
<keyword evidence="5" id="KW-1185">Reference proteome</keyword>
<dbReference type="GO" id="GO:0030420">
    <property type="term" value="P:establishment of competence for transformation"/>
    <property type="evidence" value="ECO:0007669"/>
    <property type="project" value="UniProtKB-KW"/>
</dbReference>
<feature type="transmembrane region" description="Helical" evidence="3">
    <location>
        <begin position="20"/>
        <end position="41"/>
    </location>
</feature>
<dbReference type="STRING" id="930129.SAMN05216352_1019"/>
<dbReference type="Pfam" id="PF15980">
    <property type="entry name" value="ComGF"/>
    <property type="match status" value="1"/>
</dbReference>
<evidence type="ECO:0000256" key="1">
    <source>
        <dbReference type="ARBA" id="ARBA00004241"/>
    </source>
</evidence>
<keyword evidence="3" id="KW-1133">Transmembrane helix</keyword>
<dbReference type="Proteomes" id="UP000199017">
    <property type="component" value="Unassembled WGS sequence"/>
</dbReference>
<comment type="subcellular location">
    <subcellularLocation>
        <location evidence="1">Cell surface</location>
    </subcellularLocation>
</comment>
<dbReference type="InterPro" id="IPR012902">
    <property type="entry name" value="N_methyl_site"/>
</dbReference>
<keyword evidence="2" id="KW-0178">Competence</keyword>
<evidence type="ECO:0000256" key="3">
    <source>
        <dbReference type="SAM" id="Phobius"/>
    </source>
</evidence>
<sequence length="153" mass="17732">MKENMKNVFLCYRKNHGMTLIEVLTALTITLVCISIIIFYVPLFKASFQTSGQDIHMFFQQIKDDLNDAFQIQINENELLIFDHEESYRYYRSNSNIIRSKSGAGYEIVLQGVKKLEASYQDYGADLKITDTNGVEWDAALGFRPSVERRIKE</sequence>
<accession>A0A1G8BNB8</accession>
<dbReference type="AlphaFoldDB" id="A0A1G8BNB8"/>
<evidence type="ECO:0000313" key="4">
    <source>
        <dbReference type="EMBL" id="SDH34060.1"/>
    </source>
</evidence>
<reference evidence="4 5" key="1">
    <citation type="submission" date="2016-10" db="EMBL/GenBank/DDBJ databases">
        <authorList>
            <person name="de Groot N.N."/>
        </authorList>
    </citation>
    <scope>NUCLEOTIDE SEQUENCE [LARGE SCALE GENOMIC DNA]</scope>
    <source>
        <strain evidence="5">P4B,CCM 7963,CECT 7998,DSM 25260,IBRC-M 10614,KCTC 13821</strain>
    </source>
</reference>
<dbReference type="RefSeq" id="WP_091580687.1">
    <property type="nucleotide sequence ID" value="NZ_FNDU01000001.1"/>
</dbReference>